<keyword evidence="5" id="KW-1185">Reference proteome</keyword>
<dbReference type="InterPro" id="IPR036987">
    <property type="entry name" value="SRA-YDG_sf"/>
</dbReference>
<dbReference type="GO" id="GO:0044027">
    <property type="term" value="P:negative regulation of gene expression via chromosomal CpG island methylation"/>
    <property type="evidence" value="ECO:0007669"/>
    <property type="project" value="TreeGrafter"/>
</dbReference>
<feature type="domain" description="YDG" evidence="3">
    <location>
        <begin position="1"/>
        <end position="79"/>
    </location>
</feature>
<accession>A0AAV1JF52</accession>
<dbReference type="InterPro" id="IPR045134">
    <property type="entry name" value="UHRF1/2-like"/>
</dbReference>
<evidence type="ECO:0000256" key="1">
    <source>
        <dbReference type="ARBA" id="ARBA00023242"/>
    </source>
</evidence>
<dbReference type="Proteomes" id="UP001497472">
    <property type="component" value="Unassembled WGS sequence"/>
</dbReference>
<dbReference type="Gene3D" id="3.30.40.10">
    <property type="entry name" value="Zinc/RING finger domain, C3HC4 (zinc finger)"/>
    <property type="match status" value="1"/>
</dbReference>
<dbReference type="InterPro" id="IPR013083">
    <property type="entry name" value="Znf_RING/FYVE/PHD"/>
</dbReference>
<organism evidence="4 5">
    <name type="scientific">Leptosia nina</name>
    <dbReference type="NCBI Taxonomy" id="320188"/>
    <lineage>
        <taxon>Eukaryota</taxon>
        <taxon>Metazoa</taxon>
        <taxon>Ecdysozoa</taxon>
        <taxon>Arthropoda</taxon>
        <taxon>Hexapoda</taxon>
        <taxon>Insecta</taxon>
        <taxon>Pterygota</taxon>
        <taxon>Neoptera</taxon>
        <taxon>Endopterygota</taxon>
        <taxon>Lepidoptera</taxon>
        <taxon>Glossata</taxon>
        <taxon>Ditrysia</taxon>
        <taxon>Papilionoidea</taxon>
        <taxon>Pieridae</taxon>
        <taxon>Pierinae</taxon>
        <taxon>Leptosia</taxon>
    </lineage>
</organism>
<dbReference type="SUPFAM" id="SSF88697">
    <property type="entry name" value="PUA domain-like"/>
    <property type="match status" value="1"/>
</dbReference>
<evidence type="ECO:0000256" key="2">
    <source>
        <dbReference type="PROSITE-ProRule" id="PRU00358"/>
    </source>
</evidence>
<dbReference type="GO" id="GO:0061630">
    <property type="term" value="F:ubiquitin protein ligase activity"/>
    <property type="evidence" value="ECO:0007669"/>
    <property type="project" value="TreeGrafter"/>
</dbReference>
<dbReference type="Pfam" id="PF02182">
    <property type="entry name" value="SAD_SRA"/>
    <property type="match status" value="1"/>
</dbReference>
<dbReference type="EMBL" id="CAVLEF010000009">
    <property type="protein sequence ID" value="CAK1547040.1"/>
    <property type="molecule type" value="Genomic_DNA"/>
</dbReference>
<comment type="subcellular location">
    <subcellularLocation>
        <location evidence="2">Nucleus</location>
    </subcellularLocation>
</comment>
<sequence>MALARNCAANTLNEDGADAGDAWKSGLPVRIVRSYRMLKHFPTYAPKEGYRYDGVYKVVKYYPEKGLSGYNVWKYLLRRDDPNPAPWEPEAKQFSVIWCRSNPGHHNFCMVCLKVALESSESRQCPRSKNISYAELTPNDELKNALKMFLPGYDAGEK</sequence>
<dbReference type="GO" id="GO:0016567">
    <property type="term" value="P:protein ubiquitination"/>
    <property type="evidence" value="ECO:0007669"/>
    <property type="project" value="TreeGrafter"/>
</dbReference>
<dbReference type="InterPro" id="IPR003105">
    <property type="entry name" value="SRA_YDG"/>
</dbReference>
<dbReference type="GO" id="GO:0005634">
    <property type="term" value="C:nucleus"/>
    <property type="evidence" value="ECO:0007669"/>
    <property type="project" value="UniProtKB-SubCell"/>
</dbReference>
<dbReference type="PROSITE" id="PS51015">
    <property type="entry name" value="YDG"/>
    <property type="match status" value="1"/>
</dbReference>
<evidence type="ECO:0000313" key="5">
    <source>
        <dbReference type="Proteomes" id="UP001497472"/>
    </source>
</evidence>
<reference evidence="4 5" key="1">
    <citation type="submission" date="2023-11" db="EMBL/GenBank/DDBJ databases">
        <authorList>
            <person name="Okamura Y."/>
        </authorList>
    </citation>
    <scope>NUCLEOTIDE SEQUENCE [LARGE SCALE GENOMIC DNA]</scope>
</reference>
<dbReference type="SMART" id="SM00466">
    <property type="entry name" value="SRA"/>
    <property type="match status" value="1"/>
</dbReference>
<dbReference type="PANTHER" id="PTHR14140">
    <property type="entry name" value="E3 UBIQUITIN-PROTEIN LIGASE UHRF-RELATED"/>
    <property type="match status" value="1"/>
</dbReference>
<comment type="caution">
    <text evidence="4">The sequence shown here is derived from an EMBL/GenBank/DDBJ whole genome shotgun (WGS) entry which is preliminary data.</text>
</comment>
<evidence type="ECO:0000259" key="3">
    <source>
        <dbReference type="PROSITE" id="PS51015"/>
    </source>
</evidence>
<dbReference type="InterPro" id="IPR015947">
    <property type="entry name" value="PUA-like_sf"/>
</dbReference>
<gene>
    <name evidence="4" type="ORF">LNINA_LOCUS6540</name>
</gene>
<protein>
    <recommendedName>
        <fullName evidence="3">YDG domain-containing protein</fullName>
    </recommendedName>
</protein>
<name>A0AAV1JF52_9NEOP</name>
<proteinExistence type="predicted"/>
<keyword evidence="1 2" id="KW-0539">Nucleus</keyword>
<dbReference type="AlphaFoldDB" id="A0AAV1JF52"/>
<dbReference type="Gene3D" id="2.30.280.10">
    <property type="entry name" value="SRA-YDG"/>
    <property type="match status" value="1"/>
</dbReference>
<dbReference type="PANTHER" id="PTHR14140:SF45">
    <property type="entry name" value="RING-TYPE E3 UBIQUITIN TRANSFERASE"/>
    <property type="match status" value="1"/>
</dbReference>
<evidence type="ECO:0000313" key="4">
    <source>
        <dbReference type="EMBL" id="CAK1547040.1"/>
    </source>
</evidence>